<dbReference type="InterPro" id="IPR017871">
    <property type="entry name" value="ABC_transporter-like_CS"/>
</dbReference>
<dbReference type="EMBL" id="CP004353">
    <property type="protein sequence ID" value="AHI21404.1"/>
    <property type="molecule type" value="Genomic_DNA"/>
</dbReference>
<organism evidence="8 9">
    <name type="scientific">Corynebacterium vitaeruminis DSM 20294</name>
    <dbReference type="NCBI Taxonomy" id="1224164"/>
    <lineage>
        <taxon>Bacteria</taxon>
        <taxon>Bacillati</taxon>
        <taxon>Actinomycetota</taxon>
        <taxon>Actinomycetes</taxon>
        <taxon>Mycobacteriales</taxon>
        <taxon>Corynebacteriaceae</taxon>
        <taxon>Corynebacterium</taxon>
    </lineage>
</organism>
<sequence>MISIHHISKTFVTDAGTEVKALGDIDLEITNGEILSVVGPSGCGKSTLLKLIAGFETPTAGVILGSEGQELTVPGVDRGVVFQQPTLFPWLNVRRNVEFAGTVRGRKESQSIKAAANELIGLVGLGAAARRFPHELSGGMQQRAQIARVLATSPEVVLMDEPFGALDPFTREHLQAELLRAWHRYRPTIVLITHSVEEALLVSDRVVVMAPNPGRILRDFEVPQKIRASLLDEEVVDDRERLRARLREHSAHPTLVELRHVVKEAIAHAHSGPELAA</sequence>
<proteinExistence type="predicted"/>
<dbReference type="InterPro" id="IPR003593">
    <property type="entry name" value="AAA+_ATPase"/>
</dbReference>
<feature type="domain" description="ABC transporter" evidence="7">
    <location>
        <begin position="2"/>
        <end position="236"/>
    </location>
</feature>
<dbReference type="PANTHER" id="PTHR42788:SF7">
    <property type="entry name" value="NITRATE ABC TRANSPORTER ATP-BINDING PROTEIN"/>
    <property type="match status" value="1"/>
</dbReference>
<protein>
    <submittedName>
        <fullName evidence="8">Taurine ABC transport system ATP-binding protein</fullName>
    </submittedName>
</protein>
<dbReference type="HOGENOM" id="CLU_000604_1_22_11"/>
<dbReference type="eggNOG" id="COG1116">
    <property type="taxonomic scope" value="Bacteria"/>
</dbReference>
<reference evidence="8 9" key="1">
    <citation type="submission" date="2013-02" db="EMBL/GenBank/DDBJ databases">
        <title>The complete genome sequence of Corynebacterium vitaeruminis DSM 20294.</title>
        <authorList>
            <person name="Ruckert C."/>
            <person name="Albersmeier A."/>
            <person name="Kalinowski J."/>
        </authorList>
    </citation>
    <scope>NUCLEOTIDE SEQUENCE [LARGE SCALE GENOMIC DNA]</scope>
    <source>
        <strain evidence="9">ATCC 10234</strain>
    </source>
</reference>
<dbReference type="InterPro" id="IPR027417">
    <property type="entry name" value="P-loop_NTPase"/>
</dbReference>
<dbReference type="Proteomes" id="UP000019222">
    <property type="component" value="Chromosome"/>
</dbReference>
<keyword evidence="5 8" id="KW-0067">ATP-binding</keyword>
<gene>
    <name evidence="8" type="ORF">B843_00040</name>
</gene>
<dbReference type="AlphaFoldDB" id="W5XXK6"/>
<evidence type="ECO:0000259" key="7">
    <source>
        <dbReference type="PROSITE" id="PS50893"/>
    </source>
</evidence>
<keyword evidence="9" id="KW-1185">Reference proteome</keyword>
<dbReference type="InterPro" id="IPR003439">
    <property type="entry name" value="ABC_transporter-like_ATP-bd"/>
</dbReference>
<dbReference type="InterPro" id="IPR050166">
    <property type="entry name" value="ABC_transporter_ATP-bind"/>
</dbReference>
<dbReference type="PROSITE" id="PS00211">
    <property type="entry name" value="ABC_TRANSPORTER_1"/>
    <property type="match status" value="1"/>
</dbReference>
<evidence type="ECO:0000256" key="1">
    <source>
        <dbReference type="ARBA" id="ARBA00004202"/>
    </source>
</evidence>
<evidence type="ECO:0000256" key="5">
    <source>
        <dbReference type="ARBA" id="ARBA00022840"/>
    </source>
</evidence>
<dbReference type="Pfam" id="PF00005">
    <property type="entry name" value="ABC_tran"/>
    <property type="match status" value="1"/>
</dbReference>
<dbReference type="PATRIC" id="fig|1224164.3.peg.8"/>
<dbReference type="STRING" id="1224164.B843_00040"/>
<dbReference type="GO" id="GO:0016887">
    <property type="term" value="F:ATP hydrolysis activity"/>
    <property type="evidence" value="ECO:0007669"/>
    <property type="project" value="InterPro"/>
</dbReference>
<dbReference type="SMART" id="SM00382">
    <property type="entry name" value="AAA"/>
    <property type="match status" value="1"/>
</dbReference>
<evidence type="ECO:0000256" key="6">
    <source>
        <dbReference type="ARBA" id="ARBA00023136"/>
    </source>
</evidence>
<keyword evidence="4" id="KW-0547">Nucleotide-binding</keyword>
<accession>W5XXK6</accession>
<comment type="subcellular location">
    <subcellularLocation>
        <location evidence="1">Cell membrane</location>
        <topology evidence="1">Peripheral membrane protein</topology>
    </subcellularLocation>
</comment>
<dbReference type="GO" id="GO:0005524">
    <property type="term" value="F:ATP binding"/>
    <property type="evidence" value="ECO:0007669"/>
    <property type="project" value="UniProtKB-KW"/>
</dbReference>
<dbReference type="PANTHER" id="PTHR42788">
    <property type="entry name" value="TAURINE IMPORT ATP-BINDING PROTEIN-RELATED"/>
    <property type="match status" value="1"/>
</dbReference>
<dbReference type="SUPFAM" id="SSF52540">
    <property type="entry name" value="P-loop containing nucleoside triphosphate hydrolases"/>
    <property type="match status" value="1"/>
</dbReference>
<keyword evidence="3" id="KW-1003">Cell membrane</keyword>
<dbReference type="CDD" id="cd03293">
    <property type="entry name" value="ABC_NrtD_SsuB_transporters"/>
    <property type="match status" value="1"/>
</dbReference>
<dbReference type="PROSITE" id="PS50893">
    <property type="entry name" value="ABC_TRANSPORTER_2"/>
    <property type="match status" value="1"/>
</dbReference>
<keyword evidence="2" id="KW-0813">Transport</keyword>
<evidence type="ECO:0000313" key="8">
    <source>
        <dbReference type="EMBL" id="AHI21404.1"/>
    </source>
</evidence>
<keyword evidence="6" id="KW-0472">Membrane</keyword>
<evidence type="ECO:0000313" key="9">
    <source>
        <dbReference type="Proteomes" id="UP000019222"/>
    </source>
</evidence>
<evidence type="ECO:0000256" key="4">
    <source>
        <dbReference type="ARBA" id="ARBA00022741"/>
    </source>
</evidence>
<dbReference type="GO" id="GO:0005886">
    <property type="term" value="C:plasma membrane"/>
    <property type="evidence" value="ECO:0007669"/>
    <property type="project" value="UniProtKB-SubCell"/>
</dbReference>
<evidence type="ECO:0000256" key="3">
    <source>
        <dbReference type="ARBA" id="ARBA00022475"/>
    </source>
</evidence>
<name>W5XXK6_9CORY</name>
<dbReference type="Gene3D" id="3.40.50.300">
    <property type="entry name" value="P-loop containing nucleotide triphosphate hydrolases"/>
    <property type="match status" value="1"/>
</dbReference>
<dbReference type="KEGG" id="cvt:B843_00040"/>
<evidence type="ECO:0000256" key="2">
    <source>
        <dbReference type="ARBA" id="ARBA00022448"/>
    </source>
</evidence>
<dbReference type="RefSeq" id="WP_025251483.1">
    <property type="nucleotide sequence ID" value="NZ_CP004353.1"/>
</dbReference>